<dbReference type="Gene3D" id="2.40.50.180">
    <property type="entry name" value="CheA-289, Domain 4"/>
    <property type="match status" value="1"/>
</dbReference>
<reference evidence="4 5" key="1">
    <citation type="journal article" date="2015" name="Stand. Genomic Sci.">
        <title>Genomic Encyclopedia of Bacterial and Archaeal Type Strains, Phase III: the genomes of soil and plant-associated and newly described type strains.</title>
        <authorList>
            <person name="Whitman W.B."/>
            <person name="Woyke T."/>
            <person name="Klenk H.P."/>
            <person name="Zhou Y."/>
            <person name="Lilburn T.G."/>
            <person name="Beck B.J."/>
            <person name="De Vos P."/>
            <person name="Vandamme P."/>
            <person name="Eisen J.A."/>
            <person name="Garrity G."/>
            <person name="Hugenholtz P."/>
            <person name="Kyrpides N.C."/>
        </authorList>
    </citation>
    <scope>NUCLEOTIDE SEQUENCE [LARGE SCALE GENOMIC DNA]</scope>
    <source>
        <strain evidence="4 5">CGMCC 1.10116</strain>
    </source>
</reference>
<name>A0A562QRU8_9BACI</name>
<dbReference type="SUPFAM" id="SSF52172">
    <property type="entry name" value="CheY-like"/>
    <property type="match status" value="1"/>
</dbReference>
<dbReference type="EMBL" id="VLKZ01000002">
    <property type="protein sequence ID" value="TWI58920.1"/>
    <property type="molecule type" value="Genomic_DNA"/>
</dbReference>
<dbReference type="AlphaFoldDB" id="A0A562QRU8"/>
<dbReference type="InterPro" id="IPR024181">
    <property type="entry name" value="Chemotax_regulator_CheV"/>
</dbReference>
<dbReference type="PROSITE" id="PS50110">
    <property type="entry name" value="RESPONSE_REGULATORY"/>
    <property type="match status" value="1"/>
</dbReference>
<dbReference type="InterPro" id="IPR036061">
    <property type="entry name" value="CheW-like_dom_sf"/>
</dbReference>
<dbReference type="Gene3D" id="3.40.50.2300">
    <property type="match status" value="1"/>
</dbReference>
<evidence type="ECO:0000259" key="3">
    <source>
        <dbReference type="PROSITE" id="PS50851"/>
    </source>
</evidence>
<feature type="domain" description="Response regulatory" evidence="2">
    <location>
        <begin position="176"/>
        <end position="303"/>
    </location>
</feature>
<dbReference type="PROSITE" id="PS50851">
    <property type="entry name" value="CHEW"/>
    <property type="match status" value="1"/>
</dbReference>
<dbReference type="InterPro" id="IPR001789">
    <property type="entry name" value="Sig_transdc_resp-reg_receiver"/>
</dbReference>
<dbReference type="GO" id="GO:0006935">
    <property type="term" value="P:chemotaxis"/>
    <property type="evidence" value="ECO:0007669"/>
    <property type="project" value="InterPro"/>
</dbReference>
<dbReference type="Proteomes" id="UP000315711">
    <property type="component" value="Unassembled WGS sequence"/>
</dbReference>
<dbReference type="Pfam" id="PF00072">
    <property type="entry name" value="Response_reg"/>
    <property type="match status" value="1"/>
</dbReference>
<dbReference type="SMART" id="SM00260">
    <property type="entry name" value="CheW"/>
    <property type="match status" value="1"/>
</dbReference>
<keyword evidence="5" id="KW-1185">Reference proteome</keyword>
<sequence length="303" mass="34219">MREEQKGILLESGTNELEVIVFQVGSGIFGINVMKVREIIQAPSVTSMPNSHPHIEGIIRLRDEVLTVVNLTKVLGFPPSENPNQDKLIVSELNQIKVAFRVQGVSRIHRISWEQIEKPTELSQGLENATTGVVKMDEQMILLLDFEKIVVDINPDKGINVKQVQTLGRRERSNKKIVVAEDSAMLRKLLHETLAEAGYDQVTFFDDGKEAWAYLEFLKQDENHNIEDEVQLIITDLEMPKMDGHHLTKRIKSDEQLQSLPVVIFSSLITDDLYHKGKGVGADGQISKPEIVKLIKMIDKLVL</sequence>
<dbReference type="InterPro" id="IPR002545">
    <property type="entry name" value="CheW-lke_dom"/>
</dbReference>
<comment type="caution">
    <text evidence="4">The sequence shown here is derived from an EMBL/GenBank/DDBJ whole genome shotgun (WGS) entry which is preliminary data.</text>
</comment>
<keyword evidence="1" id="KW-0597">Phosphoprotein</keyword>
<evidence type="ECO:0000313" key="5">
    <source>
        <dbReference type="Proteomes" id="UP000315711"/>
    </source>
</evidence>
<feature type="domain" description="CheW-like" evidence="3">
    <location>
        <begin position="16"/>
        <end position="155"/>
    </location>
</feature>
<feature type="modified residue" description="4-aspartylphosphate" evidence="1">
    <location>
        <position position="236"/>
    </location>
</feature>
<dbReference type="RefSeq" id="WP_144449023.1">
    <property type="nucleotide sequence ID" value="NZ_VLKZ01000002.1"/>
</dbReference>
<dbReference type="GO" id="GO:0000160">
    <property type="term" value="P:phosphorelay signal transduction system"/>
    <property type="evidence" value="ECO:0007669"/>
    <property type="project" value="InterPro"/>
</dbReference>
<dbReference type="Gene3D" id="2.30.30.40">
    <property type="entry name" value="SH3 Domains"/>
    <property type="match status" value="1"/>
</dbReference>
<evidence type="ECO:0000313" key="4">
    <source>
        <dbReference type="EMBL" id="TWI58920.1"/>
    </source>
</evidence>
<dbReference type="SUPFAM" id="SSF50341">
    <property type="entry name" value="CheW-like"/>
    <property type="match status" value="1"/>
</dbReference>
<protein>
    <submittedName>
        <fullName evidence="4">Two-component system chemotaxis response regulator CheV</fullName>
    </submittedName>
</protein>
<dbReference type="SMART" id="SM00448">
    <property type="entry name" value="REC"/>
    <property type="match status" value="1"/>
</dbReference>
<dbReference type="PANTHER" id="PTHR47233">
    <property type="entry name" value="CHEMOTAXIS PROTEIN CHEV"/>
    <property type="match status" value="1"/>
</dbReference>
<accession>A0A562QRU8</accession>
<dbReference type="PANTHER" id="PTHR47233:SF3">
    <property type="entry name" value="CHEMOTAXIS PROTEIN CHEV"/>
    <property type="match status" value="1"/>
</dbReference>
<gene>
    <name evidence="4" type="ORF">IQ10_00628</name>
</gene>
<dbReference type="PIRSF" id="PIRSF002867">
    <property type="entry name" value="CheV"/>
    <property type="match status" value="1"/>
</dbReference>
<organism evidence="4 5">
    <name type="scientific">Halalkalibacter nanhaiisediminis</name>
    <dbReference type="NCBI Taxonomy" id="688079"/>
    <lineage>
        <taxon>Bacteria</taxon>
        <taxon>Bacillati</taxon>
        <taxon>Bacillota</taxon>
        <taxon>Bacilli</taxon>
        <taxon>Bacillales</taxon>
        <taxon>Bacillaceae</taxon>
        <taxon>Halalkalibacter</taxon>
    </lineage>
</organism>
<dbReference type="OrthoDB" id="9806105at2"/>
<proteinExistence type="predicted"/>
<dbReference type="InterPro" id="IPR011006">
    <property type="entry name" value="CheY-like_superfamily"/>
</dbReference>
<dbReference type="Pfam" id="PF01584">
    <property type="entry name" value="CheW"/>
    <property type="match status" value="1"/>
</dbReference>
<evidence type="ECO:0000259" key="2">
    <source>
        <dbReference type="PROSITE" id="PS50110"/>
    </source>
</evidence>
<evidence type="ECO:0000256" key="1">
    <source>
        <dbReference type="PROSITE-ProRule" id="PRU00169"/>
    </source>
</evidence>